<dbReference type="Pfam" id="PF08775">
    <property type="entry name" value="ParB"/>
    <property type="match status" value="1"/>
</dbReference>
<comment type="caution">
    <text evidence="4">The sequence shown here is derived from an EMBL/GenBank/DDBJ whole genome shotgun (WGS) entry which is preliminary data.</text>
</comment>
<reference evidence="4 5" key="1">
    <citation type="submission" date="2024-06" db="EMBL/GenBank/DDBJ databases">
        <title>Genomic Encyclopedia of Type Strains, Phase V (KMG-V): Genome sequencing to study the core and pangenomes of soil and plant-associated prokaryotes.</title>
        <authorList>
            <person name="Whitman W."/>
        </authorList>
    </citation>
    <scope>NUCLEOTIDE SEQUENCE [LARGE SCALE GENOMIC DNA]</scope>
    <source>
        <strain evidence="4 5">NE40</strain>
    </source>
</reference>
<dbReference type="CDD" id="cd16394">
    <property type="entry name" value="sopB_N"/>
    <property type="match status" value="1"/>
</dbReference>
<dbReference type="PANTHER" id="PTHR38973:SF1">
    <property type="entry name" value="PLASMID PARTITION PROTEIN B"/>
    <property type="match status" value="1"/>
</dbReference>
<protein>
    <submittedName>
        <fullName evidence="4">ParB family chromosome partitioning protein</fullName>
    </submittedName>
</protein>
<dbReference type="PANTHER" id="PTHR38973">
    <property type="entry name" value="PLASMID PARTITIONING CONTROL PROTEIN-RELATED"/>
    <property type="match status" value="1"/>
</dbReference>
<dbReference type="InterPro" id="IPR004437">
    <property type="entry name" value="ParB/RepB/Spo0J"/>
</dbReference>
<accession>A0ABV2SAW0</accession>
<dbReference type="InterPro" id="IPR014884">
    <property type="entry name" value="ParB_fam_C"/>
</dbReference>
<keyword evidence="2" id="KW-0238">DNA-binding</keyword>
<evidence type="ECO:0000256" key="2">
    <source>
        <dbReference type="ARBA" id="ARBA00023125"/>
    </source>
</evidence>
<dbReference type="SMART" id="SM00470">
    <property type="entry name" value="ParB"/>
    <property type="match status" value="1"/>
</dbReference>
<evidence type="ECO:0000313" key="5">
    <source>
        <dbReference type="Proteomes" id="UP001549366"/>
    </source>
</evidence>
<comment type="similarity">
    <text evidence="1">Belongs to the ParB family.</text>
</comment>
<dbReference type="EMBL" id="JBEWTB010000001">
    <property type="protein sequence ID" value="MET4754898.1"/>
    <property type="molecule type" value="Genomic_DNA"/>
</dbReference>
<dbReference type="RefSeq" id="WP_354011697.1">
    <property type="nucleotide sequence ID" value="NZ_JBEWTA010000003.1"/>
</dbReference>
<evidence type="ECO:0000313" key="4">
    <source>
        <dbReference type="EMBL" id="MET4754898.1"/>
    </source>
</evidence>
<proteinExistence type="inferred from homology"/>
<keyword evidence="5" id="KW-1185">Reference proteome</keyword>
<organism evidence="4 5">
    <name type="scientific">Endozoicomonas lisbonensis</name>
    <dbReference type="NCBI Taxonomy" id="3120522"/>
    <lineage>
        <taxon>Bacteria</taxon>
        <taxon>Pseudomonadati</taxon>
        <taxon>Pseudomonadota</taxon>
        <taxon>Gammaproteobacteria</taxon>
        <taxon>Oceanospirillales</taxon>
        <taxon>Endozoicomonadaceae</taxon>
        <taxon>Endozoicomonas</taxon>
    </lineage>
</organism>
<dbReference type="NCBIfam" id="TIGR00180">
    <property type="entry name" value="parB_part"/>
    <property type="match status" value="1"/>
</dbReference>
<dbReference type="InterPro" id="IPR003115">
    <property type="entry name" value="ParB_N"/>
</dbReference>
<evidence type="ECO:0000259" key="3">
    <source>
        <dbReference type="SMART" id="SM00470"/>
    </source>
</evidence>
<evidence type="ECO:0000256" key="1">
    <source>
        <dbReference type="ARBA" id="ARBA00006295"/>
    </source>
</evidence>
<sequence length="330" mass="37476">MARATVGRTMGIEDDALYDDIDLAECEITLKDHEGHDRSIFFNSIRVRAGKVKTATFVNAEINGRDQNTLTPESVADITRTIRTHQWFPAIGRYSKGGKIEILDGSRRRLAAIEAKTGLNILVAEEDTELTTDDARAIAREVQTAREHSIRDLGVSLLPLWESGMKQAEIARTRQLSVAKVNRALTAARVPLAMIRVFPDPNELSHPNYSELLRYSEKLSDKGVELPDLLELVDDNKQDILAEDLRADEIKNRLMESFKDNLKYVLDIPDPVKAKTTHYFDFDNKNQFARKRTRGRAFAYEFGYMPRGVQKELDKAIEDVLSRHYEEAKG</sequence>
<dbReference type="SUPFAM" id="SSF110849">
    <property type="entry name" value="ParB/Sulfiredoxin"/>
    <property type="match status" value="1"/>
</dbReference>
<feature type="domain" description="ParB-like N-terminal" evidence="3">
    <location>
        <begin position="52"/>
        <end position="142"/>
    </location>
</feature>
<name>A0ABV2SAW0_9GAMM</name>
<dbReference type="Gene3D" id="1.10.10.2830">
    <property type="match status" value="1"/>
</dbReference>
<gene>
    <name evidence="4" type="ORF">V5J35_000090</name>
</gene>
<dbReference type="InterPro" id="IPR036086">
    <property type="entry name" value="ParB/Sulfiredoxin_sf"/>
</dbReference>
<dbReference type="Proteomes" id="UP001549366">
    <property type="component" value="Unassembled WGS sequence"/>
</dbReference>